<dbReference type="EMBL" id="BJYZ01000019">
    <property type="protein sequence ID" value="GEO40082.1"/>
    <property type="molecule type" value="Genomic_DNA"/>
</dbReference>
<dbReference type="InterPro" id="IPR011990">
    <property type="entry name" value="TPR-like_helical_dom_sf"/>
</dbReference>
<reference evidence="3 4" key="1">
    <citation type="submission" date="2019-07" db="EMBL/GenBank/DDBJ databases">
        <title>Whole genome shotgun sequence of Skermanella aerolata NBRC 106429.</title>
        <authorList>
            <person name="Hosoyama A."/>
            <person name="Uohara A."/>
            <person name="Ohji S."/>
            <person name="Ichikawa N."/>
        </authorList>
    </citation>
    <scope>NUCLEOTIDE SEQUENCE [LARGE SCALE GENOMIC DNA]</scope>
    <source>
        <strain evidence="3 4">NBRC 106429</strain>
    </source>
</reference>
<keyword evidence="1" id="KW-0802">TPR repeat</keyword>
<feature type="transmembrane region" description="Helical" evidence="2">
    <location>
        <begin position="177"/>
        <end position="198"/>
    </location>
</feature>
<organism evidence="3 4">
    <name type="scientific">Skermanella aerolata</name>
    <dbReference type="NCBI Taxonomy" id="393310"/>
    <lineage>
        <taxon>Bacteria</taxon>
        <taxon>Pseudomonadati</taxon>
        <taxon>Pseudomonadota</taxon>
        <taxon>Alphaproteobacteria</taxon>
        <taxon>Rhodospirillales</taxon>
        <taxon>Azospirillaceae</taxon>
        <taxon>Skermanella</taxon>
    </lineage>
</organism>
<feature type="repeat" description="TPR" evidence="1">
    <location>
        <begin position="479"/>
        <end position="512"/>
    </location>
</feature>
<keyword evidence="2" id="KW-0812">Transmembrane</keyword>
<dbReference type="PANTHER" id="PTHR12558">
    <property type="entry name" value="CELL DIVISION CYCLE 16,23,27"/>
    <property type="match status" value="1"/>
</dbReference>
<evidence type="ECO:0000256" key="1">
    <source>
        <dbReference type="PROSITE-ProRule" id="PRU00339"/>
    </source>
</evidence>
<proteinExistence type="predicted"/>
<dbReference type="OrthoDB" id="649979at2"/>
<sequence>MIHDTNDAIPHQLIHDALERVISSREIVNSDRKKRFLQFIVKETLAGNADRIKAYTIAIDVFNRDSSFDPISDPVVRIEAGRLRRCLEHYYLAEGAADRLQIIIPKGSYVPQFVMREVAAPTLLRALDDDKQSTSERLPEIVPAEAEFSQAPVAATSSYQPPGTAPSRVPLLKRPRLLAGLCSLLAILTIALAGTTLFQRYQVSVSSRAVPSQVPTLMVLPFENDSSDPAQNMFAKGVTEEVIGALILFKNILVLGADTSFQFRTETALRDAVPNVPIDYVLKGSIDRTEGQIQVNAALLRAADHQYLWSGSFRKDFTSKSMLDLRRDIATQVALILVQPHGVIDKAELQNTVGRPSESLTSYECVLRTREYWRQPNAEMHKQVRTCLERAVRIDPDYADAWAALAFIYTDEARIDFNPSAERPDPTLTALEIARRAVALAPDSPLPLQALGIAHWLRREPALSIAAYEQARVLNPHDSDILADLGRAYSLTGDWEKGIPLIREAFDRNPAQPTWYRLFIALYHYVNGQYAEALAQAQKIGTPNLVYTHVVLAMIYGQTGDRDNADYEVDEILRLYPNFGDKAVFEFERRNIDPAIISRMLDGLRKAGLDMDPDREVANEKD</sequence>
<protein>
    <recommendedName>
        <fullName evidence="5">Adenylate cyclase</fullName>
    </recommendedName>
</protein>
<dbReference type="SUPFAM" id="SSF48452">
    <property type="entry name" value="TPR-like"/>
    <property type="match status" value="1"/>
</dbReference>
<name>A0A512DUE6_9PROT</name>
<dbReference type="AlphaFoldDB" id="A0A512DUE6"/>
<dbReference type="Proteomes" id="UP000321523">
    <property type="component" value="Unassembled WGS sequence"/>
</dbReference>
<dbReference type="SMART" id="SM00028">
    <property type="entry name" value="TPR"/>
    <property type="match status" value="3"/>
</dbReference>
<keyword evidence="2" id="KW-0472">Membrane</keyword>
<dbReference type="PANTHER" id="PTHR12558:SF33">
    <property type="entry name" value="BLL7664 PROTEIN"/>
    <property type="match status" value="1"/>
</dbReference>
<keyword evidence="2" id="KW-1133">Transmembrane helix</keyword>
<evidence type="ECO:0000313" key="3">
    <source>
        <dbReference type="EMBL" id="GEO40082.1"/>
    </source>
</evidence>
<accession>A0A512DUE6</accession>
<dbReference type="PROSITE" id="PS50005">
    <property type="entry name" value="TPR"/>
    <property type="match status" value="1"/>
</dbReference>
<evidence type="ECO:0000313" key="4">
    <source>
        <dbReference type="Proteomes" id="UP000321523"/>
    </source>
</evidence>
<gene>
    <name evidence="3" type="ORF">SAE02_42300</name>
</gene>
<comment type="caution">
    <text evidence="3">The sequence shown here is derived from an EMBL/GenBank/DDBJ whole genome shotgun (WGS) entry which is preliminary data.</text>
</comment>
<dbReference type="Gene3D" id="1.25.40.10">
    <property type="entry name" value="Tetratricopeptide repeat domain"/>
    <property type="match status" value="1"/>
</dbReference>
<dbReference type="RefSeq" id="WP_044432922.1">
    <property type="nucleotide sequence ID" value="NZ_BJYZ01000019.1"/>
</dbReference>
<evidence type="ECO:0000256" key="2">
    <source>
        <dbReference type="SAM" id="Phobius"/>
    </source>
</evidence>
<evidence type="ECO:0008006" key="5">
    <source>
        <dbReference type="Google" id="ProtNLM"/>
    </source>
</evidence>
<dbReference type="InterPro" id="IPR019734">
    <property type="entry name" value="TPR_rpt"/>
</dbReference>
<keyword evidence="4" id="KW-1185">Reference proteome</keyword>